<dbReference type="RefSeq" id="WP_077589815.1">
    <property type="nucleotide sequence ID" value="NZ_CP019640.1"/>
</dbReference>
<organism evidence="9 10">
    <name type="scientific">Planococcus lenghuensis</name>
    <dbReference type="NCBI Taxonomy" id="2213202"/>
    <lineage>
        <taxon>Bacteria</taxon>
        <taxon>Bacillati</taxon>
        <taxon>Bacillota</taxon>
        <taxon>Bacilli</taxon>
        <taxon>Bacillales</taxon>
        <taxon>Caryophanaceae</taxon>
        <taxon>Planococcus</taxon>
    </lineage>
</organism>
<proteinExistence type="inferred from homology"/>
<dbReference type="GO" id="GO:0005886">
    <property type="term" value="C:plasma membrane"/>
    <property type="evidence" value="ECO:0007669"/>
    <property type="project" value="UniProtKB-SubCell"/>
</dbReference>
<dbReference type="InterPro" id="IPR035906">
    <property type="entry name" value="MetI-like_sf"/>
</dbReference>
<keyword evidence="2 7" id="KW-0813">Transport</keyword>
<comment type="subcellular location">
    <subcellularLocation>
        <location evidence="1 7">Cell membrane</location>
        <topology evidence="1 7">Multi-pass membrane protein</topology>
    </subcellularLocation>
</comment>
<dbReference type="InterPro" id="IPR045621">
    <property type="entry name" value="BPD_transp_1_N"/>
</dbReference>
<dbReference type="Pfam" id="PF00528">
    <property type="entry name" value="BPD_transp_1"/>
    <property type="match status" value="1"/>
</dbReference>
<dbReference type="PANTHER" id="PTHR43163:SF6">
    <property type="entry name" value="DIPEPTIDE TRANSPORT SYSTEM PERMEASE PROTEIN DPPB-RELATED"/>
    <property type="match status" value="1"/>
</dbReference>
<feature type="transmembrane region" description="Helical" evidence="7">
    <location>
        <begin position="134"/>
        <end position="155"/>
    </location>
</feature>
<evidence type="ECO:0000256" key="3">
    <source>
        <dbReference type="ARBA" id="ARBA00022475"/>
    </source>
</evidence>
<dbReference type="Gene3D" id="1.10.3720.10">
    <property type="entry name" value="MetI-like"/>
    <property type="match status" value="1"/>
</dbReference>
<feature type="transmembrane region" description="Helical" evidence="7">
    <location>
        <begin position="228"/>
        <end position="250"/>
    </location>
</feature>
<dbReference type="EMBL" id="CP019640">
    <property type="protein sequence ID" value="AQQ53917.1"/>
    <property type="molecule type" value="Genomic_DNA"/>
</dbReference>
<keyword evidence="6 7" id="KW-0472">Membrane</keyword>
<dbReference type="CDD" id="cd06261">
    <property type="entry name" value="TM_PBP2"/>
    <property type="match status" value="1"/>
</dbReference>
<dbReference type="PROSITE" id="PS50928">
    <property type="entry name" value="ABC_TM1"/>
    <property type="match status" value="1"/>
</dbReference>
<feature type="transmembrane region" description="Helical" evidence="7">
    <location>
        <begin position="101"/>
        <end position="122"/>
    </location>
</feature>
<dbReference type="NCBIfam" id="NF045471">
    <property type="entry name" value="Opp3B"/>
    <property type="match status" value="1"/>
</dbReference>
<dbReference type="Pfam" id="PF19300">
    <property type="entry name" value="BPD_transp_1_N"/>
    <property type="match status" value="1"/>
</dbReference>
<evidence type="ECO:0000259" key="8">
    <source>
        <dbReference type="PROSITE" id="PS50928"/>
    </source>
</evidence>
<evidence type="ECO:0000313" key="9">
    <source>
        <dbReference type="EMBL" id="AQQ53917.1"/>
    </source>
</evidence>
<feature type="transmembrane region" description="Helical" evidence="7">
    <location>
        <begin position="272"/>
        <end position="300"/>
    </location>
</feature>
<evidence type="ECO:0000256" key="5">
    <source>
        <dbReference type="ARBA" id="ARBA00022989"/>
    </source>
</evidence>
<evidence type="ECO:0000256" key="2">
    <source>
        <dbReference type="ARBA" id="ARBA00022448"/>
    </source>
</evidence>
<dbReference type="KEGG" id="pmar:B0X71_12985"/>
<dbReference type="InterPro" id="IPR000515">
    <property type="entry name" value="MetI-like"/>
</dbReference>
<evidence type="ECO:0000256" key="7">
    <source>
        <dbReference type="RuleBase" id="RU363032"/>
    </source>
</evidence>
<dbReference type="SUPFAM" id="SSF161098">
    <property type="entry name" value="MetI-like"/>
    <property type="match status" value="1"/>
</dbReference>
<feature type="domain" description="ABC transmembrane type-1" evidence="8">
    <location>
        <begin position="95"/>
        <end position="297"/>
    </location>
</feature>
<evidence type="ECO:0000256" key="6">
    <source>
        <dbReference type="ARBA" id="ARBA00023136"/>
    </source>
</evidence>
<gene>
    <name evidence="9" type="ORF">B0X71_12985</name>
</gene>
<feature type="transmembrane region" description="Helical" evidence="7">
    <location>
        <begin position="175"/>
        <end position="193"/>
    </location>
</feature>
<name>A0A1Q2L1J4_9BACL</name>
<dbReference type="AlphaFoldDB" id="A0A1Q2L1J4"/>
<keyword evidence="10" id="KW-1185">Reference proteome</keyword>
<accession>A0A1Q2L1J4</accession>
<keyword evidence="4 7" id="KW-0812">Transmembrane</keyword>
<keyword evidence="5 7" id="KW-1133">Transmembrane helix</keyword>
<sequence>MLKYIAKRLIYMLITLYLIATATFFLMKILPGSPIAAASKLSPEQEAIVLAKYGLDKPLPVQYFEYITGLLQGDLGVSINQFMGVEVTTLLLDRIGPSFQIGAQAMILGTFIGILLGMIAALRQNSWIDYSSTFAAILGISIPSFVFAAGLQYWFGMKFGWFPVALWDDGFMSSVLPTIALAMSPLAVAARFIRTEMIEVLSSDYITLARAKGASRSEVAFKHAFRNALIPLVTVLGPLAVAILTGSLVIEKIFAIPGIGEQFVKAITVNDFAVIMGTTLFFSAFLIFIILVVDILYGIIDPRIRLSGGKD</sequence>
<dbReference type="Proteomes" id="UP000188184">
    <property type="component" value="Chromosome"/>
</dbReference>
<reference evidence="9 10" key="1">
    <citation type="submission" date="2017-02" db="EMBL/GenBank/DDBJ databases">
        <title>The complete genomic sequence of a novel cold adapted crude oil-degrading bacterium Planococcus qaidamina Y42.</title>
        <authorList>
            <person name="Yang R."/>
        </authorList>
    </citation>
    <scope>NUCLEOTIDE SEQUENCE [LARGE SCALE GENOMIC DNA]</scope>
    <source>
        <strain evidence="9 10">Y42</strain>
    </source>
</reference>
<evidence type="ECO:0000313" key="10">
    <source>
        <dbReference type="Proteomes" id="UP000188184"/>
    </source>
</evidence>
<protein>
    <submittedName>
        <fullName evidence="9">Peptide ABC transporter permease</fullName>
    </submittedName>
</protein>
<evidence type="ECO:0000256" key="4">
    <source>
        <dbReference type="ARBA" id="ARBA00022692"/>
    </source>
</evidence>
<evidence type="ECO:0000256" key="1">
    <source>
        <dbReference type="ARBA" id="ARBA00004651"/>
    </source>
</evidence>
<keyword evidence="3" id="KW-1003">Cell membrane</keyword>
<dbReference type="OrthoDB" id="401349at2"/>
<comment type="similarity">
    <text evidence="7">Belongs to the binding-protein-dependent transport system permease family.</text>
</comment>
<dbReference type="PANTHER" id="PTHR43163">
    <property type="entry name" value="DIPEPTIDE TRANSPORT SYSTEM PERMEASE PROTEIN DPPB-RELATED"/>
    <property type="match status" value="1"/>
</dbReference>
<feature type="transmembrane region" description="Helical" evidence="7">
    <location>
        <begin position="9"/>
        <end position="30"/>
    </location>
</feature>
<dbReference type="GO" id="GO:0055085">
    <property type="term" value="P:transmembrane transport"/>
    <property type="evidence" value="ECO:0007669"/>
    <property type="project" value="InterPro"/>
</dbReference>